<dbReference type="Proteomes" id="UP000026988">
    <property type="component" value="Genome"/>
</dbReference>
<name>A0A060BH15_9CAUD</name>
<accession>A0A060BH15</accession>
<dbReference type="Proteomes" id="UP000242360">
    <property type="component" value="Segment"/>
</dbReference>
<dbReference type="EMBL" id="KJ183192">
    <property type="protein sequence ID" value="AIA83205.1"/>
    <property type="molecule type" value="Genomic_DNA"/>
</dbReference>
<dbReference type="PROSITE" id="PS51257">
    <property type="entry name" value="PROKAR_LIPOPROTEIN"/>
    <property type="match status" value="1"/>
</dbReference>
<protein>
    <submittedName>
        <fullName evidence="2">Putative phage protein</fullName>
    </submittedName>
</protein>
<feature type="transmembrane region" description="Helical" evidence="1">
    <location>
        <begin position="84"/>
        <end position="102"/>
    </location>
</feature>
<dbReference type="EMBL" id="KJ183193">
    <property type="protein sequence ID" value="AIA83256.1"/>
    <property type="molecule type" value="Genomic_DNA"/>
</dbReference>
<evidence type="ECO:0000256" key="1">
    <source>
        <dbReference type="SAM" id="Phobius"/>
    </source>
</evidence>
<keyword evidence="1" id="KW-1133">Transmembrane helix</keyword>
<sequence>MKILITTIIILFLSGCSSLELRNLGKTSLSTGTAFLIAGPVAGVGVLATAMAYDELIPDSPKVADIETNEQAVAYVATSWGTDAMYAFIAFLIITNILVPWITRRQGYAKAKGKYKV</sequence>
<organism evidence="2 5">
    <name type="scientific">Lauvirus lau218</name>
    <dbReference type="NCBI Taxonomy" id="1465639"/>
    <lineage>
        <taxon>Viruses</taxon>
        <taxon>Duplodnaviria</taxon>
        <taxon>Heunggongvirae</taxon>
        <taxon>Uroviricota</taxon>
        <taxon>Caudoviricetes</taxon>
        <taxon>Autographivirales</taxon>
        <taxon>Lauvirus</taxon>
    </lineage>
</organism>
<evidence type="ECO:0000313" key="5">
    <source>
        <dbReference type="Proteomes" id="UP000242360"/>
    </source>
</evidence>
<keyword evidence="1" id="KW-0472">Membrane</keyword>
<reference evidence="4 5" key="1">
    <citation type="submission" date="2014-01" db="EMBL/GenBank/DDBJ databases">
        <title>Sulfur oxidation genes in diverse deep-sea viruses.</title>
        <authorList>
            <person name="Anantharaman K."/>
            <person name="Duhaime M.B."/>
            <person name="Breier J.A."/>
            <person name="Toner B.M."/>
            <person name="Dick G.J."/>
        </authorList>
    </citation>
    <scope>NUCLEOTIDE SEQUENCE [LARGE SCALE GENOMIC DNA]</scope>
    <source>
        <strain evidence="2 5">KiloMoana</strain>
        <strain evidence="3">TahiMoana</strain>
    </source>
</reference>
<evidence type="ECO:0000313" key="2">
    <source>
        <dbReference type="EMBL" id="AIA83205.1"/>
    </source>
</evidence>
<evidence type="ECO:0000313" key="4">
    <source>
        <dbReference type="Proteomes" id="UP000026988"/>
    </source>
</evidence>
<evidence type="ECO:0000313" key="3">
    <source>
        <dbReference type="EMBL" id="AIA83256.1"/>
    </source>
</evidence>
<proteinExistence type="predicted"/>
<keyword evidence="1" id="KW-0812">Transmembrane</keyword>